<evidence type="ECO:0000313" key="5">
    <source>
        <dbReference type="Proteomes" id="UP000675881"/>
    </source>
</evidence>
<feature type="domain" description="Sulfotransferase" evidence="3">
    <location>
        <begin position="63"/>
        <end position="233"/>
    </location>
</feature>
<dbReference type="Gene3D" id="3.40.50.300">
    <property type="entry name" value="P-loop containing nucleotide triphosphate hydrolases"/>
    <property type="match status" value="1"/>
</dbReference>
<comment type="similarity">
    <text evidence="1">Belongs to the sulfotransferase 1 family.</text>
</comment>
<proteinExistence type="inferred from homology"/>
<keyword evidence="5" id="KW-1185">Reference proteome</keyword>
<dbReference type="PANTHER" id="PTHR11783">
    <property type="entry name" value="SULFOTRANSFERASE SULT"/>
    <property type="match status" value="1"/>
</dbReference>
<evidence type="ECO:0000313" key="4">
    <source>
        <dbReference type="EMBL" id="CAF2803468.1"/>
    </source>
</evidence>
<reference evidence="4" key="1">
    <citation type="submission" date="2021-02" db="EMBL/GenBank/DDBJ databases">
        <authorList>
            <person name="Bekaert M."/>
        </authorList>
    </citation>
    <scope>NUCLEOTIDE SEQUENCE</scope>
    <source>
        <strain evidence="4">IoA-00</strain>
    </source>
</reference>
<dbReference type="Proteomes" id="UP000675881">
    <property type="component" value="Chromosome 11"/>
</dbReference>
<gene>
    <name evidence="4" type="ORF">LSAA_3087</name>
</gene>
<organism evidence="4 5">
    <name type="scientific">Lepeophtheirus salmonis</name>
    <name type="common">Salmon louse</name>
    <name type="synonym">Caligus salmonis</name>
    <dbReference type="NCBI Taxonomy" id="72036"/>
    <lineage>
        <taxon>Eukaryota</taxon>
        <taxon>Metazoa</taxon>
        <taxon>Ecdysozoa</taxon>
        <taxon>Arthropoda</taxon>
        <taxon>Crustacea</taxon>
        <taxon>Multicrustacea</taxon>
        <taxon>Hexanauplia</taxon>
        <taxon>Copepoda</taxon>
        <taxon>Siphonostomatoida</taxon>
        <taxon>Caligidae</taxon>
        <taxon>Lepeophtheirus</taxon>
    </lineage>
</organism>
<accession>A0A7R8CF59</accession>
<dbReference type="InterPro" id="IPR027417">
    <property type="entry name" value="P-loop_NTPase"/>
</dbReference>
<sequence length="235" mass="28009">MSSEQRDPIYGEYEVMEDDKQDAWRRATLFEEPMIRYKKYNQILPKAFLEISEKIRHFETREDDVWIASQIKSGSTWMGELTWCLLNNLDYETAHKENLDVRMTYLEINSVILKCQKSLIPTDVIGIADGNKSPRLIKTHLSFDMLPQKILQNKNKMIYMLRNPRDVCISMYNHHRIFDNYQGTLEEHLDQFLSGNCGYYTPHDVNIIGYHLKRDLPHILFITYEEMKKDFRNCN</sequence>
<dbReference type="OrthoDB" id="205623at2759"/>
<dbReference type="AlphaFoldDB" id="A0A7R8CF59"/>
<dbReference type="Pfam" id="PF00685">
    <property type="entry name" value="Sulfotransfer_1"/>
    <property type="match status" value="1"/>
</dbReference>
<dbReference type="InterPro" id="IPR000863">
    <property type="entry name" value="Sulfotransferase_dom"/>
</dbReference>
<dbReference type="GO" id="GO:0008146">
    <property type="term" value="F:sulfotransferase activity"/>
    <property type="evidence" value="ECO:0007669"/>
    <property type="project" value="InterPro"/>
</dbReference>
<keyword evidence="2" id="KW-0808">Transferase</keyword>
<dbReference type="SUPFAM" id="SSF52540">
    <property type="entry name" value="P-loop containing nucleoside triphosphate hydrolases"/>
    <property type="match status" value="1"/>
</dbReference>
<evidence type="ECO:0000256" key="1">
    <source>
        <dbReference type="ARBA" id="ARBA00005771"/>
    </source>
</evidence>
<name>A0A7R8CF59_LEPSM</name>
<evidence type="ECO:0000256" key="2">
    <source>
        <dbReference type="ARBA" id="ARBA00022679"/>
    </source>
</evidence>
<protein>
    <submittedName>
        <fullName evidence="4">(salmon louse) hypothetical protein</fullName>
    </submittedName>
</protein>
<evidence type="ECO:0000259" key="3">
    <source>
        <dbReference type="Pfam" id="PF00685"/>
    </source>
</evidence>
<dbReference type="EMBL" id="HG994590">
    <property type="protein sequence ID" value="CAF2803468.1"/>
    <property type="molecule type" value="Genomic_DNA"/>
</dbReference>